<evidence type="ECO:0000313" key="2">
    <source>
        <dbReference type="Proteomes" id="UP001177021"/>
    </source>
</evidence>
<evidence type="ECO:0000313" key="1">
    <source>
        <dbReference type="EMBL" id="CAJ2644406.1"/>
    </source>
</evidence>
<name>A0ACB0JH31_TRIPR</name>
<reference evidence="1" key="1">
    <citation type="submission" date="2023-10" db="EMBL/GenBank/DDBJ databases">
        <authorList>
            <person name="Rodriguez Cubillos JULIANA M."/>
            <person name="De Vega J."/>
        </authorList>
    </citation>
    <scope>NUCLEOTIDE SEQUENCE</scope>
</reference>
<accession>A0ACB0JH31</accession>
<comment type="caution">
    <text evidence="1">The sequence shown here is derived from an EMBL/GenBank/DDBJ whole genome shotgun (WGS) entry which is preliminary data.</text>
</comment>
<dbReference type="Proteomes" id="UP001177021">
    <property type="component" value="Unassembled WGS sequence"/>
</dbReference>
<organism evidence="1 2">
    <name type="scientific">Trifolium pratense</name>
    <name type="common">Red clover</name>
    <dbReference type="NCBI Taxonomy" id="57577"/>
    <lineage>
        <taxon>Eukaryota</taxon>
        <taxon>Viridiplantae</taxon>
        <taxon>Streptophyta</taxon>
        <taxon>Embryophyta</taxon>
        <taxon>Tracheophyta</taxon>
        <taxon>Spermatophyta</taxon>
        <taxon>Magnoliopsida</taxon>
        <taxon>eudicotyledons</taxon>
        <taxon>Gunneridae</taxon>
        <taxon>Pentapetalae</taxon>
        <taxon>rosids</taxon>
        <taxon>fabids</taxon>
        <taxon>Fabales</taxon>
        <taxon>Fabaceae</taxon>
        <taxon>Papilionoideae</taxon>
        <taxon>50 kb inversion clade</taxon>
        <taxon>NPAAA clade</taxon>
        <taxon>Hologalegina</taxon>
        <taxon>IRL clade</taxon>
        <taxon>Trifolieae</taxon>
        <taxon>Trifolium</taxon>
    </lineage>
</organism>
<proteinExistence type="predicted"/>
<keyword evidence="2" id="KW-1185">Reference proteome</keyword>
<gene>
    <name evidence="1" type="ORF">MILVUS5_LOCUS13444</name>
</gene>
<protein>
    <submittedName>
        <fullName evidence="1">Uncharacterized protein</fullName>
    </submittedName>
</protein>
<dbReference type="EMBL" id="CASHSV030000034">
    <property type="protein sequence ID" value="CAJ2644406.1"/>
    <property type="molecule type" value="Genomic_DNA"/>
</dbReference>
<sequence>MVFFIDAATSINRHKAVEGQAGRWQSKEFHARRWQSKEVWRSQENSERRQRDPIVQHHSNGERQIQSRNWIDGKEKAISGCDGGLVDHGGEGFDTLGTKLKRIASFNRNDRMEESRPEAGRHGLSKDKDKLAMKEGNIVVSQSLDLNRNGLRKDPEAVQASRGDVNVIEHVKGDIGESEAVRVGDVVVSLGERKELATRHKFKKRERGVSDAWPG</sequence>